<feature type="domain" description="HTH tetR-type" evidence="5">
    <location>
        <begin position="13"/>
        <end position="73"/>
    </location>
</feature>
<dbReference type="Gene3D" id="1.10.357.10">
    <property type="entry name" value="Tetracycline Repressor, domain 2"/>
    <property type="match status" value="1"/>
</dbReference>
<accession>A0A3M2LV96</accession>
<feature type="DNA-binding region" description="H-T-H motif" evidence="4">
    <location>
        <begin position="36"/>
        <end position="55"/>
    </location>
</feature>
<evidence type="ECO:0000256" key="2">
    <source>
        <dbReference type="ARBA" id="ARBA00023125"/>
    </source>
</evidence>
<name>A0A3M2LV96_9ACTN</name>
<dbReference type="Proteomes" id="UP000282674">
    <property type="component" value="Unassembled WGS sequence"/>
</dbReference>
<evidence type="ECO:0000313" key="6">
    <source>
        <dbReference type="EMBL" id="RMI40820.1"/>
    </source>
</evidence>
<dbReference type="InterPro" id="IPR001647">
    <property type="entry name" value="HTH_TetR"/>
</dbReference>
<dbReference type="PANTHER" id="PTHR30055:SF243">
    <property type="entry name" value="HTH-TYPE TRANSCRIPTIONAL REGULATOR RV1816"/>
    <property type="match status" value="1"/>
</dbReference>
<dbReference type="RefSeq" id="WP_122196917.1">
    <property type="nucleotide sequence ID" value="NZ_JBHSKC010000005.1"/>
</dbReference>
<keyword evidence="7" id="KW-1185">Reference proteome</keyword>
<dbReference type="InterPro" id="IPR050109">
    <property type="entry name" value="HTH-type_TetR-like_transc_reg"/>
</dbReference>
<dbReference type="Pfam" id="PF13305">
    <property type="entry name" value="TetR_C_33"/>
    <property type="match status" value="1"/>
</dbReference>
<sequence length="231" mass="24708">MNASRTARERARAELTREIKEEARRQLAASGAQGLSLRAVSRELGMVSSALYRYFPSRDELLTALIVDAYDTVGERGEKADRDAAGDGFRARWRAVCHALRNWAAEHPHEYALIFGSPVPGYAAPEDTIAPAARFPQVLIGIAQDAAAAGRLDATGPAPEGRLAGQLAAIIESGAPDVTSTAMARLAASWSQLTGMIGFELFGQFANTLDPADEFFAYAVDRMADDLGLPA</sequence>
<evidence type="ECO:0000256" key="1">
    <source>
        <dbReference type="ARBA" id="ARBA00023015"/>
    </source>
</evidence>
<reference evidence="6 7" key="1">
    <citation type="submission" date="2018-10" db="EMBL/GenBank/DDBJ databases">
        <title>Isolation from soil.</title>
        <authorList>
            <person name="Hu J."/>
        </authorList>
    </citation>
    <scope>NUCLEOTIDE SEQUENCE [LARGE SCALE GENOMIC DNA]</scope>
    <source>
        <strain evidence="6 7">NEAU-Ht49</strain>
    </source>
</reference>
<evidence type="ECO:0000256" key="3">
    <source>
        <dbReference type="ARBA" id="ARBA00023163"/>
    </source>
</evidence>
<keyword evidence="1" id="KW-0805">Transcription regulation</keyword>
<keyword evidence="2 4" id="KW-0238">DNA-binding</keyword>
<dbReference type="InterPro" id="IPR009057">
    <property type="entry name" value="Homeodomain-like_sf"/>
</dbReference>
<dbReference type="SUPFAM" id="SSF48498">
    <property type="entry name" value="Tetracyclin repressor-like, C-terminal domain"/>
    <property type="match status" value="1"/>
</dbReference>
<evidence type="ECO:0000313" key="7">
    <source>
        <dbReference type="Proteomes" id="UP000282674"/>
    </source>
</evidence>
<dbReference type="GO" id="GO:0000976">
    <property type="term" value="F:transcription cis-regulatory region binding"/>
    <property type="evidence" value="ECO:0007669"/>
    <property type="project" value="TreeGrafter"/>
</dbReference>
<dbReference type="Pfam" id="PF00440">
    <property type="entry name" value="TetR_N"/>
    <property type="match status" value="1"/>
</dbReference>
<gene>
    <name evidence="6" type="ORF">EBO15_25245</name>
</gene>
<comment type="caution">
    <text evidence="6">The sequence shown here is derived from an EMBL/GenBank/DDBJ whole genome shotgun (WGS) entry which is preliminary data.</text>
</comment>
<dbReference type="InterPro" id="IPR036271">
    <property type="entry name" value="Tet_transcr_reg_TetR-rel_C_sf"/>
</dbReference>
<dbReference type="OrthoDB" id="3210322at2"/>
<dbReference type="GO" id="GO:0003700">
    <property type="term" value="F:DNA-binding transcription factor activity"/>
    <property type="evidence" value="ECO:0007669"/>
    <property type="project" value="TreeGrafter"/>
</dbReference>
<keyword evidence="3" id="KW-0804">Transcription</keyword>
<evidence type="ECO:0000259" key="5">
    <source>
        <dbReference type="PROSITE" id="PS50977"/>
    </source>
</evidence>
<dbReference type="InterPro" id="IPR025996">
    <property type="entry name" value="MT1864/Rv1816-like_C"/>
</dbReference>
<dbReference type="PANTHER" id="PTHR30055">
    <property type="entry name" value="HTH-TYPE TRANSCRIPTIONAL REGULATOR RUTR"/>
    <property type="match status" value="1"/>
</dbReference>
<dbReference type="PROSITE" id="PS50977">
    <property type="entry name" value="HTH_TETR_2"/>
    <property type="match status" value="1"/>
</dbReference>
<protein>
    <submittedName>
        <fullName evidence="6">TetR/AcrR family transcriptional regulator</fullName>
    </submittedName>
</protein>
<organism evidence="6 7">
    <name type="scientific">Actinomadura harenae</name>
    <dbReference type="NCBI Taxonomy" id="2483351"/>
    <lineage>
        <taxon>Bacteria</taxon>
        <taxon>Bacillati</taxon>
        <taxon>Actinomycetota</taxon>
        <taxon>Actinomycetes</taxon>
        <taxon>Streptosporangiales</taxon>
        <taxon>Thermomonosporaceae</taxon>
        <taxon>Actinomadura</taxon>
    </lineage>
</organism>
<dbReference type="SUPFAM" id="SSF46689">
    <property type="entry name" value="Homeodomain-like"/>
    <property type="match status" value="1"/>
</dbReference>
<dbReference type="EMBL" id="RFFG01000049">
    <property type="protein sequence ID" value="RMI40820.1"/>
    <property type="molecule type" value="Genomic_DNA"/>
</dbReference>
<dbReference type="AlphaFoldDB" id="A0A3M2LV96"/>
<proteinExistence type="predicted"/>
<evidence type="ECO:0000256" key="4">
    <source>
        <dbReference type="PROSITE-ProRule" id="PRU00335"/>
    </source>
</evidence>